<keyword evidence="3" id="KW-1185">Reference proteome</keyword>
<dbReference type="Proteomes" id="UP000553343">
    <property type="component" value="Unassembled WGS sequence"/>
</dbReference>
<feature type="domain" description="FRG" evidence="1">
    <location>
        <begin position="32"/>
        <end position="141"/>
    </location>
</feature>
<dbReference type="Pfam" id="PF11867">
    <property type="entry name" value="T1RH-like_C"/>
    <property type="match status" value="1"/>
</dbReference>
<dbReference type="InterPro" id="IPR014966">
    <property type="entry name" value="FRG-dom"/>
</dbReference>
<gene>
    <name evidence="2" type="ORF">HXW94_03765</name>
</gene>
<accession>A0A850T9S4</accession>
<sequence length="395" mass="45198">MADRLSGRIPATRLERWQDFSELLESDLFNTNGVQFTFRGHRRYDWSLLPTLGRLTENGIVSAELAEKQLDLFRRAVRGRLKDTSLLVESEQEDELWSVGQHHGLMTPLLDWTYSPYVALFFAFAKEDQQGEEDNPYRAVYVLNKSFVADDDQCPDIRLLEPRKDDHGRLVNQAGLFTFSPTDATIENKLIETISDFDEFKEAAEESEADVLARYICKIYIRNEDREGCLRSLRRMNVHHASLFPDLIGASDYCNLLMEEAHRQQAIEEGAIEKEVSDTVKLGDEVTAEIIPAEVPEDLNEVERLTALLNGPEKSSQVEPGRIQLIAKQLSKEFEKHKVVDWESRDAIQAKLRNIARVILRKYSYPVALRDPVTEKILAALSEAQKDESEGVQEE</sequence>
<proteinExistence type="predicted"/>
<evidence type="ECO:0000313" key="3">
    <source>
        <dbReference type="Proteomes" id="UP000553343"/>
    </source>
</evidence>
<dbReference type="RefSeq" id="WP_218576551.1">
    <property type="nucleotide sequence ID" value="NZ_JACADJ010000007.1"/>
</dbReference>
<dbReference type="EMBL" id="JACADJ010000007">
    <property type="protein sequence ID" value="NWH04116.1"/>
    <property type="molecule type" value="Genomic_DNA"/>
</dbReference>
<protein>
    <submittedName>
        <fullName evidence="2">FRG domain-containing protein</fullName>
    </submittedName>
</protein>
<dbReference type="SMART" id="SM00901">
    <property type="entry name" value="FRG"/>
    <property type="match status" value="1"/>
</dbReference>
<evidence type="ECO:0000313" key="2">
    <source>
        <dbReference type="EMBL" id="NWH04116.1"/>
    </source>
</evidence>
<dbReference type="Pfam" id="PF08867">
    <property type="entry name" value="FRG"/>
    <property type="match status" value="1"/>
</dbReference>
<dbReference type="InterPro" id="IPR021810">
    <property type="entry name" value="T1RH-like_C"/>
</dbReference>
<evidence type="ECO:0000259" key="1">
    <source>
        <dbReference type="SMART" id="SM00901"/>
    </source>
</evidence>
<dbReference type="AlphaFoldDB" id="A0A850T9S4"/>
<name>A0A850T9S4_9BACT</name>
<organism evidence="2 3">
    <name type="scientific">Desulfobacter latus</name>
    <dbReference type="NCBI Taxonomy" id="2292"/>
    <lineage>
        <taxon>Bacteria</taxon>
        <taxon>Pseudomonadati</taxon>
        <taxon>Thermodesulfobacteriota</taxon>
        <taxon>Desulfobacteria</taxon>
        <taxon>Desulfobacterales</taxon>
        <taxon>Desulfobacteraceae</taxon>
        <taxon>Desulfobacter</taxon>
    </lineage>
</organism>
<reference evidence="2 3" key="1">
    <citation type="submission" date="2020-06" db="EMBL/GenBank/DDBJ databases">
        <title>High-quality draft genome of sulfate reducer Desulfobacter latus type strain AcrS2 isolated from marine sediment.</title>
        <authorList>
            <person name="Hoppe M."/>
            <person name="Larsen C.K."/>
            <person name="Marshall I.P.G."/>
            <person name="Schramm A."/>
            <person name="Marietou A.G."/>
        </authorList>
    </citation>
    <scope>NUCLEOTIDE SEQUENCE [LARGE SCALE GENOMIC DNA]</scope>
    <source>
        <strain evidence="2 3">AcRS2</strain>
    </source>
</reference>
<comment type="caution">
    <text evidence="2">The sequence shown here is derived from an EMBL/GenBank/DDBJ whole genome shotgun (WGS) entry which is preliminary data.</text>
</comment>